<protein>
    <submittedName>
        <fullName evidence="2">Transcriptional regulator</fullName>
    </submittedName>
</protein>
<reference evidence="2 3" key="1">
    <citation type="journal article" date="2007" name="Int. J. Syst. Evol. Microbiol.">
        <title>Description of Pelomonas aquatica sp. nov. and Pelomonas puraquae sp. nov., isolated from industrial and haemodialysis water.</title>
        <authorList>
            <person name="Gomila M."/>
            <person name="Bowien B."/>
            <person name="Falsen E."/>
            <person name="Moore E.R."/>
            <person name="Lalucat J."/>
        </authorList>
    </citation>
    <scope>NUCLEOTIDE SEQUENCE [LARGE SCALE GENOMIC DNA]</scope>
    <source>
        <strain evidence="2 3">CCUG 52769</strain>
    </source>
</reference>
<dbReference type="Gene3D" id="1.10.260.40">
    <property type="entry name" value="lambda repressor-like DNA-binding domains"/>
    <property type="match status" value="1"/>
</dbReference>
<accession>A0A254NEW2</accession>
<feature type="domain" description="HTH cro/C1-type" evidence="1">
    <location>
        <begin position="17"/>
        <end position="71"/>
    </location>
</feature>
<dbReference type="InterPro" id="IPR001387">
    <property type="entry name" value="Cro/C1-type_HTH"/>
</dbReference>
<dbReference type="PROSITE" id="PS50943">
    <property type="entry name" value="HTH_CROC1"/>
    <property type="match status" value="1"/>
</dbReference>
<evidence type="ECO:0000313" key="3">
    <source>
        <dbReference type="Proteomes" id="UP000197446"/>
    </source>
</evidence>
<dbReference type="CDD" id="cd00093">
    <property type="entry name" value="HTH_XRE"/>
    <property type="match status" value="1"/>
</dbReference>
<comment type="caution">
    <text evidence="2">The sequence shown here is derived from an EMBL/GenBank/DDBJ whole genome shotgun (WGS) entry which is preliminary data.</text>
</comment>
<dbReference type="Pfam" id="PF01381">
    <property type="entry name" value="HTH_3"/>
    <property type="match status" value="1"/>
</dbReference>
<sequence>MRSPLHNEKYAFLLEELQELRKRKGWNQRALAAELGIGQDLVSRAESGKRRLDVFELALWCQACGTTLERFVKRLDKRIRSNQLPGLLRPDDVEDNH</sequence>
<dbReference type="SUPFAM" id="SSF47413">
    <property type="entry name" value="lambda repressor-like DNA-binding domains"/>
    <property type="match status" value="1"/>
</dbReference>
<evidence type="ECO:0000313" key="2">
    <source>
        <dbReference type="EMBL" id="OWR04857.1"/>
    </source>
</evidence>
<dbReference type="Proteomes" id="UP000197446">
    <property type="component" value="Unassembled WGS sequence"/>
</dbReference>
<gene>
    <name evidence="2" type="ORF">CDO81_09825</name>
</gene>
<organism evidence="2 3">
    <name type="scientific">Roseateles puraquae</name>
    <dbReference type="NCBI Taxonomy" id="431059"/>
    <lineage>
        <taxon>Bacteria</taxon>
        <taxon>Pseudomonadati</taxon>
        <taxon>Pseudomonadota</taxon>
        <taxon>Betaproteobacteria</taxon>
        <taxon>Burkholderiales</taxon>
        <taxon>Sphaerotilaceae</taxon>
        <taxon>Roseateles</taxon>
    </lineage>
</organism>
<dbReference type="AlphaFoldDB" id="A0A254NEW2"/>
<dbReference type="SMART" id="SM00530">
    <property type="entry name" value="HTH_XRE"/>
    <property type="match status" value="1"/>
</dbReference>
<dbReference type="EMBL" id="NISI01000002">
    <property type="protein sequence ID" value="OWR04857.1"/>
    <property type="molecule type" value="Genomic_DNA"/>
</dbReference>
<evidence type="ECO:0000259" key="1">
    <source>
        <dbReference type="PROSITE" id="PS50943"/>
    </source>
</evidence>
<dbReference type="OrthoDB" id="9803379at2"/>
<keyword evidence="3" id="KW-1185">Reference proteome</keyword>
<dbReference type="GO" id="GO:0003677">
    <property type="term" value="F:DNA binding"/>
    <property type="evidence" value="ECO:0007669"/>
    <property type="project" value="InterPro"/>
</dbReference>
<proteinExistence type="predicted"/>
<dbReference type="RefSeq" id="WP_088482990.1">
    <property type="nucleotide sequence ID" value="NZ_NISI01000002.1"/>
</dbReference>
<dbReference type="InterPro" id="IPR010982">
    <property type="entry name" value="Lambda_DNA-bd_dom_sf"/>
</dbReference>
<name>A0A254NEW2_9BURK</name>